<gene>
    <name evidence="8" type="ORF">BA177_15805</name>
</gene>
<dbReference type="PANTHER" id="PTHR10625">
    <property type="entry name" value="HISTONE DEACETYLASE HDAC1-RELATED"/>
    <property type="match status" value="1"/>
</dbReference>
<sequence>MKVVFADAQKKHDPKSFLSSGAPQPNPEVPERAMRLLSAAKQSGLKLEKPDDYGLQFIAQVHSPEYLHYLQNIHTRWSRIEGAAAEVTPNIHPDRRDGGYPLSAVGQVGWHHYDTSAPITANTWESVCWSAHSAAHAAMLVVEGAAASYALCRPPGHHASREIAGGFCYLSNAAIAAEALLMQHMRVAILDIDVHHGNGTQSVFYGRDDVLTVSLHADPVRFYPFFWGHRDERGEGAGLGYNLNIPLARRTADDDYLRALDGALARIAAFDPGALIIALGLDAHEADPFEGLAITTPGFGRIGQAIGRCALPTVLVQEGGYLSESLGANLSAFLDGFNTAHRL</sequence>
<evidence type="ECO:0000256" key="6">
    <source>
        <dbReference type="SAM" id="MobiDB-lite"/>
    </source>
</evidence>
<reference evidence="8 9" key="1">
    <citation type="submission" date="2016-06" db="EMBL/GenBank/DDBJ databases">
        <title>Complete genome sequence of a deep-branching marine Gamma Proteobacterium Woeseia oceani type strain XK5.</title>
        <authorList>
            <person name="Mu D."/>
            <person name="Du Z."/>
        </authorList>
    </citation>
    <scope>NUCLEOTIDE SEQUENCE [LARGE SCALE GENOMIC DNA]</scope>
    <source>
        <strain evidence="8 9">XK5</strain>
    </source>
</reference>
<dbReference type="RefSeq" id="WP_068617780.1">
    <property type="nucleotide sequence ID" value="NZ_CP016268.1"/>
</dbReference>
<evidence type="ECO:0000313" key="9">
    <source>
        <dbReference type="Proteomes" id="UP000092695"/>
    </source>
</evidence>
<dbReference type="InterPro" id="IPR023696">
    <property type="entry name" value="Ureohydrolase_dom_sf"/>
</dbReference>
<evidence type="ECO:0000313" key="8">
    <source>
        <dbReference type="EMBL" id="ANO52453.1"/>
    </source>
</evidence>
<evidence type="ECO:0000259" key="7">
    <source>
        <dbReference type="Pfam" id="PF00850"/>
    </source>
</evidence>
<comment type="cofactor">
    <cofactor evidence="1">
        <name>Zn(2+)</name>
        <dbReference type="ChEBI" id="CHEBI:29105"/>
    </cofactor>
</comment>
<dbReference type="Gene3D" id="3.40.800.20">
    <property type="entry name" value="Histone deacetylase domain"/>
    <property type="match status" value="1"/>
</dbReference>
<keyword evidence="5" id="KW-0862">Zinc</keyword>
<evidence type="ECO:0000256" key="2">
    <source>
        <dbReference type="ARBA" id="ARBA00005947"/>
    </source>
</evidence>
<dbReference type="InterPro" id="IPR037138">
    <property type="entry name" value="His_deacetylse_dom_sf"/>
</dbReference>
<dbReference type="PANTHER" id="PTHR10625:SF17">
    <property type="entry name" value="HISTONE DEACETYLASE 8"/>
    <property type="match status" value="1"/>
</dbReference>
<dbReference type="GO" id="GO:0016787">
    <property type="term" value="F:hydrolase activity"/>
    <property type="evidence" value="ECO:0007669"/>
    <property type="project" value="UniProtKB-KW"/>
</dbReference>
<dbReference type="GO" id="GO:0046872">
    <property type="term" value="F:metal ion binding"/>
    <property type="evidence" value="ECO:0007669"/>
    <property type="project" value="UniProtKB-KW"/>
</dbReference>
<dbReference type="GO" id="GO:0004407">
    <property type="term" value="F:histone deacetylase activity"/>
    <property type="evidence" value="ECO:0007669"/>
    <property type="project" value="TreeGrafter"/>
</dbReference>
<dbReference type="PRINTS" id="PR01270">
    <property type="entry name" value="HDASUPER"/>
</dbReference>
<keyword evidence="9" id="KW-1185">Reference proteome</keyword>
<dbReference type="Proteomes" id="UP000092695">
    <property type="component" value="Chromosome"/>
</dbReference>
<dbReference type="Pfam" id="PF00850">
    <property type="entry name" value="Hist_deacetyl"/>
    <property type="match status" value="1"/>
</dbReference>
<protein>
    <submittedName>
        <fullName evidence="8">Acetylpolyamine aminohydrolase</fullName>
    </submittedName>
</protein>
<dbReference type="InterPro" id="IPR000286">
    <property type="entry name" value="HDACs"/>
</dbReference>
<feature type="domain" description="Histone deacetylase" evidence="7">
    <location>
        <begin position="27"/>
        <end position="334"/>
    </location>
</feature>
<keyword evidence="4 8" id="KW-0378">Hydrolase</keyword>
<comment type="similarity">
    <text evidence="2">Belongs to the histone deacetylase family.</text>
</comment>
<dbReference type="STRING" id="1548547.BA177_15805"/>
<dbReference type="CDD" id="cd10001">
    <property type="entry name" value="HDAC_classII_APAH"/>
    <property type="match status" value="1"/>
</dbReference>
<dbReference type="GO" id="GO:0040029">
    <property type="term" value="P:epigenetic regulation of gene expression"/>
    <property type="evidence" value="ECO:0007669"/>
    <property type="project" value="TreeGrafter"/>
</dbReference>
<dbReference type="AlphaFoldDB" id="A0A193LJ26"/>
<evidence type="ECO:0000256" key="3">
    <source>
        <dbReference type="ARBA" id="ARBA00022723"/>
    </source>
</evidence>
<dbReference type="OrthoDB" id="9808367at2"/>
<accession>A0A193LJ26</accession>
<evidence type="ECO:0000256" key="5">
    <source>
        <dbReference type="ARBA" id="ARBA00022833"/>
    </source>
</evidence>
<keyword evidence="3" id="KW-0479">Metal-binding</keyword>
<feature type="region of interest" description="Disordered" evidence="6">
    <location>
        <begin position="1"/>
        <end position="29"/>
    </location>
</feature>
<proteinExistence type="inferred from homology"/>
<dbReference type="InterPro" id="IPR023801">
    <property type="entry name" value="His_deacetylse_dom"/>
</dbReference>
<organism evidence="8 9">
    <name type="scientific">Woeseia oceani</name>
    <dbReference type="NCBI Taxonomy" id="1548547"/>
    <lineage>
        <taxon>Bacteria</taxon>
        <taxon>Pseudomonadati</taxon>
        <taxon>Pseudomonadota</taxon>
        <taxon>Gammaproteobacteria</taxon>
        <taxon>Woeseiales</taxon>
        <taxon>Woeseiaceae</taxon>
        <taxon>Woeseia</taxon>
    </lineage>
</organism>
<dbReference type="SUPFAM" id="SSF52768">
    <property type="entry name" value="Arginase/deacetylase"/>
    <property type="match status" value="1"/>
</dbReference>
<evidence type="ECO:0000256" key="1">
    <source>
        <dbReference type="ARBA" id="ARBA00001947"/>
    </source>
</evidence>
<name>A0A193LJ26_9GAMM</name>
<dbReference type="EMBL" id="CP016268">
    <property type="protein sequence ID" value="ANO52453.1"/>
    <property type="molecule type" value="Genomic_DNA"/>
</dbReference>
<evidence type="ECO:0000256" key="4">
    <source>
        <dbReference type="ARBA" id="ARBA00022801"/>
    </source>
</evidence>
<dbReference type="KEGG" id="woc:BA177_15805"/>